<evidence type="ECO:0008006" key="4">
    <source>
        <dbReference type="Google" id="ProtNLM"/>
    </source>
</evidence>
<dbReference type="Proteomes" id="UP000011607">
    <property type="component" value="Unassembled WGS sequence"/>
</dbReference>
<gene>
    <name evidence="2" type="ORF">C446_09318</name>
</gene>
<organism evidence="2 3">
    <name type="scientific">Halobiforma nitratireducens JCM 10879</name>
    <dbReference type="NCBI Taxonomy" id="1227454"/>
    <lineage>
        <taxon>Archaea</taxon>
        <taxon>Methanobacteriati</taxon>
        <taxon>Methanobacteriota</taxon>
        <taxon>Stenosarchaea group</taxon>
        <taxon>Halobacteria</taxon>
        <taxon>Halobacteriales</taxon>
        <taxon>Natrialbaceae</taxon>
        <taxon>Halobiforma</taxon>
    </lineage>
</organism>
<accession>M0LYQ0</accession>
<dbReference type="InterPro" id="IPR011008">
    <property type="entry name" value="Dimeric_a/b-barrel"/>
</dbReference>
<dbReference type="EMBL" id="AOMA01000091">
    <property type="protein sequence ID" value="EMA38712.1"/>
    <property type="molecule type" value="Genomic_DNA"/>
</dbReference>
<dbReference type="Pfam" id="PF24152">
    <property type="entry name" value="DUF7405"/>
    <property type="match status" value="1"/>
</dbReference>
<dbReference type="InterPro" id="IPR055828">
    <property type="entry name" value="DUF7405"/>
</dbReference>
<dbReference type="AlphaFoldDB" id="M0LYQ0"/>
<feature type="compositionally biased region" description="Basic and acidic residues" evidence="1">
    <location>
        <begin position="341"/>
        <end position="351"/>
    </location>
</feature>
<feature type="region of interest" description="Disordered" evidence="1">
    <location>
        <begin position="328"/>
        <end position="351"/>
    </location>
</feature>
<keyword evidence="3" id="KW-1185">Reference proteome</keyword>
<evidence type="ECO:0000256" key="1">
    <source>
        <dbReference type="SAM" id="MobiDB-lite"/>
    </source>
</evidence>
<dbReference type="eggNOG" id="arCOG04512">
    <property type="taxonomic scope" value="Archaea"/>
</dbReference>
<sequence>MTLPDRSALSRRDYVRTLVAVGGASALAACLETVRNDEERTVPSGTDDPESLPERQHAWNSVLSTDEDGNVTPPQHHVLVALSLVDGVDPAAEESRAAVEEALRTLERAYEWSNEGLLFTLGYTPAYFARFDEPLPSSVDLPDPEPLIRGGDPEFDEYDAVLHLASDAPDAVLEAEQALFGDRERSNGIDLEADLTDVFESLADRRRTGFVGDGLPAEHADVPGVPDSIPEEAPFFMGFRSGFRRSQATEDRVTIGTGPFAGGTTQQISSMELQLEVWFEQDNHFQRVSKMFSREHAEDELVGDYGEALADSSGLTDERIAATEADAREHGVVGHAQKTARARDDGEPPLLRRDFNTVDGDRPGLHFLSLQHEIGDFVRVREAMNGEDLDVPRANNGILHYVFVDRRGNYLLPPRSLRALPSPTPDGEDERG</sequence>
<dbReference type="RefSeq" id="WP_006672785.1">
    <property type="nucleotide sequence ID" value="NZ_AOMA01000091.1"/>
</dbReference>
<proteinExistence type="predicted"/>
<dbReference type="SUPFAM" id="SSF54909">
    <property type="entry name" value="Dimeric alpha+beta barrel"/>
    <property type="match status" value="1"/>
</dbReference>
<dbReference type="OrthoDB" id="212084at2157"/>
<evidence type="ECO:0000313" key="3">
    <source>
        <dbReference type="Proteomes" id="UP000011607"/>
    </source>
</evidence>
<reference evidence="2 3" key="1">
    <citation type="journal article" date="2014" name="PLoS Genet.">
        <title>Phylogenetically driven sequencing of extremely halophilic archaea reveals strategies for static and dynamic osmo-response.</title>
        <authorList>
            <person name="Becker E.A."/>
            <person name="Seitzer P.M."/>
            <person name="Tritt A."/>
            <person name="Larsen D."/>
            <person name="Krusor M."/>
            <person name="Yao A.I."/>
            <person name="Wu D."/>
            <person name="Madern D."/>
            <person name="Eisen J.A."/>
            <person name="Darling A.E."/>
            <person name="Facciotti M.T."/>
        </authorList>
    </citation>
    <scope>NUCLEOTIDE SEQUENCE [LARGE SCALE GENOMIC DNA]</scope>
    <source>
        <strain evidence="2 3">JCM 10879</strain>
    </source>
</reference>
<dbReference type="STRING" id="1227454.C446_09318"/>
<comment type="caution">
    <text evidence="2">The sequence shown here is derived from an EMBL/GenBank/DDBJ whole genome shotgun (WGS) entry which is preliminary data.</text>
</comment>
<name>M0LYQ0_9EURY</name>
<protein>
    <recommendedName>
        <fullName evidence="4">Tat pathway signal protein</fullName>
    </recommendedName>
</protein>
<evidence type="ECO:0000313" key="2">
    <source>
        <dbReference type="EMBL" id="EMA38712.1"/>
    </source>
</evidence>
<dbReference type="PATRIC" id="fig|1227454.3.peg.1893"/>
<dbReference type="PROSITE" id="PS51257">
    <property type="entry name" value="PROKAR_LIPOPROTEIN"/>
    <property type="match status" value="1"/>
</dbReference>